<dbReference type="Proteomes" id="UP001239257">
    <property type="component" value="Chromosome 1"/>
</dbReference>
<dbReference type="PANTHER" id="PTHR47738">
    <property type="entry name" value="PTS SYSTEM FRUCTOSE-LIKE EIIA COMPONENT-RELATED"/>
    <property type="match status" value="1"/>
</dbReference>
<accession>A0A7X6S734</accession>
<dbReference type="Pfam" id="PF00359">
    <property type="entry name" value="PTS_EIIA_2"/>
    <property type="match status" value="1"/>
</dbReference>
<dbReference type="InterPro" id="IPR016152">
    <property type="entry name" value="PTrfase/Anion_transptr"/>
</dbReference>
<dbReference type="SUPFAM" id="SSF55804">
    <property type="entry name" value="Phoshotransferase/anion transport protein"/>
    <property type="match status" value="1"/>
</dbReference>
<keyword evidence="1 4" id="KW-0762">Sugar transport</keyword>
<proteinExistence type="predicted"/>
<evidence type="ECO:0000313" key="6">
    <source>
        <dbReference type="Proteomes" id="UP001239257"/>
    </source>
</evidence>
<dbReference type="PROSITE" id="PS51094">
    <property type="entry name" value="PTS_EIIA_TYPE_2"/>
    <property type="match status" value="1"/>
</dbReference>
<dbReference type="InterPro" id="IPR035895">
    <property type="entry name" value="HPr-like_sf"/>
</dbReference>
<dbReference type="EMBL" id="CALYLK010000135">
    <property type="protein sequence ID" value="CAH8229898.1"/>
    <property type="molecule type" value="Genomic_DNA"/>
</dbReference>
<evidence type="ECO:0000313" key="5">
    <source>
        <dbReference type="Proteomes" id="UP001152658"/>
    </source>
</evidence>
<dbReference type="AlphaFoldDB" id="A0A7X6S734"/>
<dbReference type="InterPro" id="IPR051541">
    <property type="entry name" value="PTS_SugarTrans_NitroReg"/>
</dbReference>
<dbReference type="SUPFAM" id="SSF55594">
    <property type="entry name" value="HPr-like"/>
    <property type="match status" value="1"/>
</dbReference>
<gene>
    <name evidence="4" type="ORF">PYE51_04960</name>
    <name evidence="3" type="ORF">VAE063_940563</name>
</gene>
<reference evidence="3" key="2">
    <citation type="submission" date="2022-06" db="EMBL/GenBank/DDBJ databases">
        <authorList>
            <person name="Goudenege D."/>
            <person name="Le Roux F."/>
        </authorList>
    </citation>
    <scope>NUCLEOTIDE SEQUENCE</scope>
    <source>
        <strain evidence="3">12-063</strain>
    </source>
</reference>
<reference evidence="4" key="1">
    <citation type="submission" date="2022-02" db="EMBL/GenBank/DDBJ databases">
        <title>Emergence and expansion in Europe of a Vibrio aestuarianus clonal complex pathogenic for oysters.</title>
        <authorList>
            <person name="Mesnil A."/>
            <person name="Travers M.-A."/>
        </authorList>
    </citation>
    <scope>NUCLEOTIDE SEQUENCE</scope>
    <source>
        <strain evidence="4">U29</strain>
    </source>
</reference>
<evidence type="ECO:0000256" key="1">
    <source>
        <dbReference type="ARBA" id="ARBA00022597"/>
    </source>
</evidence>
<dbReference type="InterPro" id="IPR002178">
    <property type="entry name" value="PTS_EIIA_type-2_dom"/>
</dbReference>
<keyword evidence="1 4" id="KW-0813">Transport</keyword>
<dbReference type="PIRSF" id="PIRSF029195">
    <property type="entry name" value="UCP029195_PTS_EIIA2"/>
    <property type="match status" value="1"/>
</dbReference>
<keyword evidence="5" id="KW-1185">Reference proteome</keyword>
<evidence type="ECO:0000313" key="3">
    <source>
        <dbReference type="EMBL" id="CAH8229898.1"/>
    </source>
</evidence>
<evidence type="ECO:0000313" key="4">
    <source>
        <dbReference type="EMBL" id="WGK82603.1"/>
    </source>
</evidence>
<organism evidence="4 6">
    <name type="scientific">Vibrio aestuarianus</name>
    <dbReference type="NCBI Taxonomy" id="28171"/>
    <lineage>
        <taxon>Bacteria</taxon>
        <taxon>Pseudomonadati</taxon>
        <taxon>Pseudomonadota</taxon>
        <taxon>Gammaproteobacteria</taxon>
        <taxon>Vibrionales</taxon>
        <taxon>Vibrionaceae</taxon>
        <taxon>Vibrio</taxon>
    </lineage>
</organism>
<dbReference type="EMBL" id="CP118709">
    <property type="protein sequence ID" value="WGK82603.1"/>
    <property type="molecule type" value="Genomic_DNA"/>
</dbReference>
<sequence length="262" mass="29516">MITTRINFVLKPNGLVGWQLNELKTLSHHFRSVVVVFNLTRDKKALLTHTLQVLSMGSNPGDLCQIAIEGLDAELACMVITEYLRDHSLLISTSHKQNRHAEHIFNTHSAFKLPFSLKWHYSNSLSCPTKQTALYEISQQLVPHNPIDILQALEQRETVSSTLIGSGIALPHIMHPSITHPTLAVHVVDNELNWSATLSPVSMIITLLLPSACDKTVLKPITKLTRWLLDQDHRQLLIDAQREETIKAILLHVMVKEESFAN</sequence>
<name>A0A7X6S734_9VIBR</name>
<protein>
    <submittedName>
        <fullName evidence="4">PTS sugar transporter subunit IIA</fullName>
    </submittedName>
    <submittedName>
        <fullName evidence="3">Phosphocarrier protein HPr</fullName>
    </submittedName>
</protein>
<evidence type="ECO:0000259" key="2">
    <source>
        <dbReference type="PROSITE" id="PS51094"/>
    </source>
</evidence>
<feature type="domain" description="PTS EIIA type-2" evidence="2">
    <location>
        <begin position="114"/>
        <end position="253"/>
    </location>
</feature>
<dbReference type="RefSeq" id="WP_168522301.1">
    <property type="nucleotide sequence ID" value="NZ_CALYLA010000019.1"/>
</dbReference>
<dbReference type="PANTHER" id="PTHR47738:SF1">
    <property type="entry name" value="NITROGEN REGULATORY PROTEIN"/>
    <property type="match status" value="1"/>
</dbReference>
<dbReference type="GO" id="GO:0030295">
    <property type="term" value="F:protein kinase activator activity"/>
    <property type="evidence" value="ECO:0007669"/>
    <property type="project" value="TreeGrafter"/>
</dbReference>
<dbReference type="Proteomes" id="UP001152658">
    <property type="component" value="Unassembled WGS sequence"/>
</dbReference>
<dbReference type="InterPro" id="IPR016910">
    <property type="entry name" value="UCP029195_PTS_EIIA2"/>
</dbReference>
<dbReference type="Gene3D" id="3.40.930.10">
    <property type="entry name" value="Mannitol-specific EII, Chain A"/>
    <property type="match status" value="1"/>
</dbReference>